<dbReference type="KEGG" id="dma:DMR_36410"/>
<proteinExistence type="predicted"/>
<dbReference type="STRING" id="573370.DMR_36410"/>
<reference evidence="1 2" key="1">
    <citation type="journal article" date="2009" name="Genome Res.">
        <title>Whole genome sequence of Desulfovibrio magneticus strain RS-1 revealed common gene clusters in magnetotactic bacteria.</title>
        <authorList>
            <person name="Nakazawa H."/>
            <person name="Arakaki A."/>
            <person name="Narita-Yamada S."/>
            <person name="Yashiro I."/>
            <person name="Jinno K."/>
            <person name="Aoki N."/>
            <person name="Tsuruyama A."/>
            <person name="Okamura Y."/>
            <person name="Tanikawa S."/>
            <person name="Fujita N."/>
            <person name="Takeyama H."/>
            <person name="Matsunaga T."/>
        </authorList>
    </citation>
    <scope>NUCLEOTIDE SEQUENCE [LARGE SCALE GENOMIC DNA]</scope>
    <source>
        <strain evidence="2">ATCC 700980 / DSM 13731 / RS-1</strain>
    </source>
</reference>
<dbReference type="AlphaFoldDB" id="C4XM04"/>
<evidence type="ECO:0000313" key="1">
    <source>
        <dbReference type="EMBL" id="BAH77132.1"/>
    </source>
</evidence>
<dbReference type="Proteomes" id="UP000009071">
    <property type="component" value="Chromosome"/>
</dbReference>
<protein>
    <submittedName>
        <fullName evidence="1">Uncharacterized protein</fullName>
    </submittedName>
</protein>
<dbReference type="RefSeq" id="WP_015862274.1">
    <property type="nucleotide sequence ID" value="NC_012796.1"/>
</dbReference>
<name>C4XM04_SOLM1</name>
<evidence type="ECO:0000313" key="2">
    <source>
        <dbReference type="Proteomes" id="UP000009071"/>
    </source>
</evidence>
<accession>C4XM04</accession>
<dbReference type="EMBL" id="AP010904">
    <property type="protein sequence ID" value="BAH77132.1"/>
    <property type="molecule type" value="Genomic_DNA"/>
</dbReference>
<gene>
    <name evidence="1" type="ordered locus">DMR_36410</name>
</gene>
<organism evidence="1 2">
    <name type="scientific">Solidesulfovibrio magneticus (strain ATCC 700980 / DSM 13731 / RS-1)</name>
    <name type="common">Desulfovibrio magneticus</name>
    <dbReference type="NCBI Taxonomy" id="573370"/>
    <lineage>
        <taxon>Bacteria</taxon>
        <taxon>Pseudomonadati</taxon>
        <taxon>Thermodesulfobacteriota</taxon>
        <taxon>Desulfovibrionia</taxon>
        <taxon>Desulfovibrionales</taxon>
        <taxon>Desulfovibrionaceae</taxon>
        <taxon>Solidesulfovibrio</taxon>
    </lineage>
</organism>
<sequence>MESFDYILKQDLLERGWTRSLIDKFAGNPDKFRHHVGHKNQLCLYNSKRISSIEVSREFREALESSVARREKIQKTKKTNEEKTLTAKKIFLESKIKTIVSDYSKIDIDVRLVPVEGIEVAALQNWNDWVNDRIDCFLRRHDSRWEDFFEETVCTNRMAVNYIRHRLTNYEEKLGFLNGLSSSFQEFGIVFSGHHLCYKLLKTATNRAIADKYPKFSNECYRQISIMEEEQSC</sequence>
<keyword evidence="2" id="KW-1185">Reference proteome</keyword>
<dbReference type="HOGENOM" id="CLU_1188422_0_0_7"/>
<dbReference type="OrthoDB" id="2030441at2"/>